<reference evidence="1 2" key="1">
    <citation type="submission" date="2017-02" db="EMBL/GenBank/DDBJ databases">
        <authorList>
            <person name="Peterson S.W."/>
        </authorList>
    </citation>
    <scope>NUCLEOTIDE SEQUENCE [LARGE SCALE GENOMIC DNA]</scope>
    <source>
        <strain evidence="1 2">ATCC 700028</strain>
    </source>
</reference>
<protein>
    <recommendedName>
        <fullName evidence="3">Lipoprotein</fullName>
    </recommendedName>
</protein>
<evidence type="ECO:0008006" key="3">
    <source>
        <dbReference type="Google" id="ProtNLM"/>
    </source>
</evidence>
<evidence type="ECO:0000313" key="2">
    <source>
        <dbReference type="Proteomes" id="UP000191153"/>
    </source>
</evidence>
<dbReference type="PROSITE" id="PS51257">
    <property type="entry name" value="PROKAR_LIPOPROTEIN"/>
    <property type="match status" value="1"/>
</dbReference>
<dbReference type="RefSeq" id="WP_159443559.1">
    <property type="nucleotide sequence ID" value="NZ_FUWX01000006.1"/>
</dbReference>
<keyword evidence="2" id="KW-1185">Reference proteome</keyword>
<evidence type="ECO:0000313" key="1">
    <source>
        <dbReference type="EMBL" id="SJZ53910.1"/>
    </source>
</evidence>
<proteinExistence type="predicted"/>
<dbReference type="STRING" id="180163.SAMN02745174_00845"/>
<dbReference type="EMBL" id="FUWX01000006">
    <property type="protein sequence ID" value="SJZ53910.1"/>
    <property type="molecule type" value="Genomic_DNA"/>
</dbReference>
<dbReference type="AlphaFoldDB" id="A0A1T4LGV2"/>
<dbReference type="Proteomes" id="UP000191153">
    <property type="component" value="Unassembled WGS sequence"/>
</dbReference>
<sequence>MKKLLGLFFLILTGCSLLESPHEIFKGPRKGALSQEFQKSKDNKINETTRNF</sequence>
<gene>
    <name evidence="1" type="ORF">SAMN02745174_00845</name>
</gene>
<name>A0A1T4LGV2_9FUSO</name>
<accession>A0A1T4LGV2</accession>
<organism evidence="1 2">
    <name type="scientific">Cetobacterium ceti</name>
    <dbReference type="NCBI Taxonomy" id="180163"/>
    <lineage>
        <taxon>Bacteria</taxon>
        <taxon>Fusobacteriati</taxon>
        <taxon>Fusobacteriota</taxon>
        <taxon>Fusobacteriia</taxon>
        <taxon>Fusobacteriales</taxon>
        <taxon>Fusobacteriaceae</taxon>
        <taxon>Cetobacterium</taxon>
    </lineage>
</organism>